<evidence type="ECO:0000313" key="15">
    <source>
        <dbReference type="EMBL" id="ACT58133.1"/>
    </source>
</evidence>
<evidence type="ECO:0000256" key="2">
    <source>
        <dbReference type="ARBA" id="ARBA00009347"/>
    </source>
</evidence>
<evidence type="ECO:0000256" key="5">
    <source>
        <dbReference type="ARBA" id="ARBA00023002"/>
    </source>
</evidence>
<dbReference type="Proteomes" id="UP000002745">
    <property type="component" value="Chromosome"/>
</dbReference>
<evidence type="ECO:0000259" key="13">
    <source>
        <dbReference type="Pfam" id="PF02771"/>
    </source>
</evidence>
<evidence type="ECO:0000256" key="7">
    <source>
        <dbReference type="ARBA" id="ARBA00058683"/>
    </source>
</evidence>
<name>C6XMJ0_HIRBI</name>
<sequence>MPYSAPLEAIKNALKFNADIDAAGATGAFENYDSDLIAPVLEEANKLASGILSPLNPTGHQNGASLKDGVVTSAPGFADAYKTFAEGGWIGLPFPEEFGGQALPKSLAIAVMEMIQGANPAFGLNPMLTFGSIEALLVKGTDEQKSTYLEKLISGEWTGAMNLTEASAGSDVGALKSKAIPNDDGSFSITGQKIFITWGEHDVTDNIIQLVLARTPDSPEGSRGISLFLVPKFFVNDDGSLGDRNTYQCIGLEEKIGIHASPTCVMEYNGAKGWLIGEENKGLAAMFIMMNAARLQVGLQGVAVCESAMQAANAYARDRKQGSAPGVQGDAAIIHHPDIKRTLVSMAATTQAARAIVYAAAGASDLAEHSTDDASKAKFKQREDLLVPIAKAWATDRGCEMANQAVQVYGGMGFMNETDAAQIMLDARINPIYEGTNGIQAMDLVGRKLASDKGAGMTAMIAEIRKTIADASTTGNGHLAIVANRLYTAAGALEEATEWMLTNMASNRSTALAGATAYLRLAGDVIGGHLLAQAAIGSIEADDSFKEKAVILARIFADETLTQAQGRMEAVSAPANLVEDAMTTLFEAIEA</sequence>
<proteinExistence type="inferred from homology"/>
<evidence type="ECO:0000256" key="9">
    <source>
        <dbReference type="ARBA" id="ARBA00069043"/>
    </source>
</evidence>
<dbReference type="Pfam" id="PF02770">
    <property type="entry name" value="Acyl-CoA_dh_M"/>
    <property type="match status" value="1"/>
</dbReference>
<dbReference type="InterPro" id="IPR025878">
    <property type="entry name" value="Acyl-CoA_dh-like_C_dom"/>
</dbReference>
<dbReference type="InterPro" id="IPR009100">
    <property type="entry name" value="AcylCoA_DH/oxidase_NM_dom_sf"/>
</dbReference>
<comment type="cofactor">
    <cofactor evidence="1 10">
        <name>FAD</name>
        <dbReference type="ChEBI" id="CHEBI:57692"/>
    </cofactor>
</comment>
<dbReference type="Gene3D" id="1.10.540.10">
    <property type="entry name" value="Acyl-CoA dehydrogenase/oxidase, N-terminal domain"/>
    <property type="match status" value="1"/>
</dbReference>
<dbReference type="PANTHER" id="PTHR42803">
    <property type="entry name" value="ACYL-COA DEHYDROGENASE"/>
    <property type="match status" value="1"/>
</dbReference>
<dbReference type="GO" id="GO:0050660">
    <property type="term" value="F:flavin adenine dinucleotide binding"/>
    <property type="evidence" value="ECO:0007669"/>
    <property type="project" value="InterPro"/>
</dbReference>
<evidence type="ECO:0000259" key="14">
    <source>
        <dbReference type="Pfam" id="PF12806"/>
    </source>
</evidence>
<dbReference type="eggNOG" id="COG1960">
    <property type="taxonomic scope" value="Bacteria"/>
</dbReference>
<dbReference type="InterPro" id="IPR037069">
    <property type="entry name" value="AcylCoA_DH/ox_N_sf"/>
</dbReference>
<keyword evidence="3 10" id="KW-0285">Flavoprotein</keyword>
<comment type="catalytic activity">
    <reaction evidence="6">
        <text>3-(methylsulfanyl)propanoyl-CoA + oxidized [electron-transfer flavoprotein] + H(+) = 3-(methylsulfanyl)acryloyl-CoA + reduced [electron-transfer flavoprotein]</text>
        <dbReference type="Rhea" id="RHEA:52612"/>
        <dbReference type="Rhea" id="RHEA-COMP:10685"/>
        <dbReference type="Rhea" id="RHEA-COMP:10686"/>
        <dbReference type="ChEBI" id="CHEBI:15378"/>
        <dbReference type="ChEBI" id="CHEBI:57692"/>
        <dbReference type="ChEBI" id="CHEBI:58307"/>
        <dbReference type="ChEBI" id="CHEBI:82815"/>
        <dbReference type="ChEBI" id="CHEBI:84994"/>
        <dbReference type="EC" id="1.3.99.41"/>
    </reaction>
    <physiologicalReaction direction="left-to-right" evidence="6">
        <dbReference type="Rhea" id="RHEA:52613"/>
    </physiologicalReaction>
</comment>
<dbReference type="InterPro" id="IPR052166">
    <property type="entry name" value="Diverse_Acyl-CoA_DH"/>
</dbReference>
<evidence type="ECO:0000259" key="11">
    <source>
        <dbReference type="Pfam" id="PF00441"/>
    </source>
</evidence>
<evidence type="ECO:0000256" key="4">
    <source>
        <dbReference type="ARBA" id="ARBA00022827"/>
    </source>
</evidence>
<gene>
    <name evidence="15" type="ordered locus">Hbal_0431</name>
</gene>
<evidence type="ECO:0000256" key="6">
    <source>
        <dbReference type="ARBA" id="ARBA00051388"/>
    </source>
</evidence>
<evidence type="ECO:0000256" key="3">
    <source>
        <dbReference type="ARBA" id="ARBA00022630"/>
    </source>
</evidence>
<keyword evidence="5 10" id="KW-0560">Oxidoreductase</keyword>
<dbReference type="Gene3D" id="1.20.140.10">
    <property type="entry name" value="Butyryl-CoA Dehydrogenase, subunit A, domain 3"/>
    <property type="match status" value="1"/>
</dbReference>
<dbReference type="PANTHER" id="PTHR42803:SF1">
    <property type="entry name" value="BROAD-SPECIFICITY LINEAR ACYL-COA DEHYDROGENASE FADE5"/>
    <property type="match status" value="1"/>
</dbReference>
<feature type="domain" description="Acyl-CoA oxidase/dehydrogenase middle" evidence="12">
    <location>
        <begin position="160"/>
        <end position="236"/>
    </location>
</feature>
<dbReference type="STRING" id="582402.Hbal_0431"/>
<feature type="domain" description="Acetyl-CoA dehydrogenase-like C-terminal" evidence="14">
    <location>
        <begin position="461"/>
        <end position="578"/>
    </location>
</feature>
<dbReference type="HOGENOM" id="CLU_018204_12_2_5"/>
<dbReference type="EMBL" id="CP001678">
    <property type="protein sequence ID" value="ACT58133.1"/>
    <property type="molecule type" value="Genomic_DNA"/>
</dbReference>
<comment type="similarity">
    <text evidence="2 10">Belongs to the acyl-CoA dehydrogenase family.</text>
</comment>
<dbReference type="Gene3D" id="2.40.110.10">
    <property type="entry name" value="Butyryl-CoA Dehydrogenase, subunit A, domain 2"/>
    <property type="match status" value="1"/>
</dbReference>
<protein>
    <recommendedName>
        <fullName evidence="9">3-methylmercaptopropionyl-CoA dehydrogenase</fullName>
        <ecNumber evidence="8">1.3.99.41</ecNumber>
    </recommendedName>
</protein>
<dbReference type="SUPFAM" id="SSF47203">
    <property type="entry name" value="Acyl-CoA dehydrogenase C-terminal domain-like"/>
    <property type="match status" value="1"/>
</dbReference>
<evidence type="ECO:0000256" key="8">
    <source>
        <dbReference type="ARBA" id="ARBA00066694"/>
    </source>
</evidence>
<dbReference type="OrthoDB" id="9807883at2"/>
<reference evidence="16" key="1">
    <citation type="journal article" date="2011" name="J. Bacteriol.">
        <title>Genome sequences of eight morphologically diverse alphaproteobacteria.</title>
        <authorList>
            <consortium name="US DOE Joint Genome Institute"/>
            <person name="Brown P.J."/>
            <person name="Kysela D.T."/>
            <person name="Buechlein A."/>
            <person name="Hemmerich C."/>
            <person name="Brun Y.V."/>
        </authorList>
    </citation>
    <scope>NUCLEOTIDE SEQUENCE [LARGE SCALE GENOMIC DNA]</scope>
    <source>
        <strain evidence="16">ATCC 49814 / DSM 5838 / IFAM 1418</strain>
    </source>
</reference>
<dbReference type="EC" id="1.3.99.41" evidence="8"/>
<organism evidence="15 16">
    <name type="scientific">Hirschia baltica (strain ATCC 49814 / DSM 5838 / IFAM 1418)</name>
    <dbReference type="NCBI Taxonomy" id="582402"/>
    <lineage>
        <taxon>Bacteria</taxon>
        <taxon>Pseudomonadati</taxon>
        <taxon>Pseudomonadota</taxon>
        <taxon>Alphaproteobacteria</taxon>
        <taxon>Hyphomonadales</taxon>
        <taxon>Hyphomonadaceae</taxon>
        <taxon>Hirschia</taxon>
    </lineage>
</organism>
<comment type="function">
    <text evidence="7">Involved in the assimilation of dimethylsulphoniopropionate (DMSP), an important compound in the fixation of carbon in marine phytoplankton, by mediating the conversion of 3-(methylthio)propanoyl-CoA (MMPA-CoA) to 3-(methylthio)acryloyl-CoA (MTA-CoA).</text>
</comment>
<dbReference type="InterPro" id="IPR009075">
    <property type="entry name" value="AcylCo_DH/oxidase_C"/>
</dbReference>
<dbReference type="FunFam" id="2.40.110.10:FF:000031">
    <property type="entry name" value="Acyl-CoA dehydrogenase, putative"/>
    <property type="match status" value="1"/>
</dbReference>
<dbReference type="GO" id="GO:0016627">
    <property type="term" value="F:oxidoreductase activity, acting on the CH-CH group of donors"/>
    <property type="evidence" value="ECO:0007669"/>
    <property type="project" value="InterPro"/>
</dbReference>
<dbReference type="InterPro" id="IPR013786">
    <property type="entry name" value="AcylCoA_DH/ox_N"/>
</dbReference>
<feature type="domain" description="Acyl-CoA dehydrogenase/oxidase C-terminal" evidence="11">
    <location>
        <begin position="280"/>
        <end position="444"/>
    </location>
</feature>
<keyword evidence="4 10" id="KW-0274">FAD</keyword>
<dbReference type="Pfam" id="PF02771">
    <property type="entry name" value="Acyl-CoA_dh_N"/>
    <property type="match status" value="1"/>
</dbReference>
<dbReference type="InterPro" id="IPR006091">
    <property type="entry name" value="Acyl-CoA_Oxase/DH_mid-dom"/>
</dbReference>
<evidence type="ECO:0000313" key="16">
    <source>
        <dbReference type="Proteomes" id="UP000002745"/>
    </source>
</evidence>
<keyword evidence="16" id="KW-1185">Reference proteome</keyword>
<dbReference type="Pfam" id="PF12806">
    <property type="entry name" value="Acyl-CoA_dh_C"/>
    <property type="match status" value="1"/>
</dbReference>
<dbReference type="RefSeq" id="WP_015826283.1">
    <property type="nucleotide sequence ID" value="NC_012982.1"/>
</dbReference>
<dbReference type="SUPFAM" id="SSF56645">
    <property type="entry name" value="Acyl-CoA dehydrogenase NM domain-like"/>
    <property type="match status" value="1"/>
</dbReference>
<dbReference type="Pfam" id="PF00441">
    <property type="entry name" value="Acyl-CoA_dh_1"/>
    <property type="match status" value="1"/>
</dbReference>
<dbReference type="InterPro" id="IPR036250">
    <property type="entry name" value="AcylCo_DH-like_C"/>
</dbReference>
<evidence type="ECO:0000256" key="10">
    <source>
        <dbReference type="RuleBase" id="RU362125"/>
    </source>
</evidence>
<feature type="domain" description="Acyl-CoA dehydrogenase/oxidase N-terminal" evidence="13">
    <location>
        <begin position="79"/>
        <end position="156"/>
    </location>
</feature>
<dbReference type="KEGG" id="hba:Hbal_0431"/>
<evidence type="ECO:0000256" key="1">
    <source>
        <dbReference type="ARBA" id="ARBA00001974"/>
    </source>
</evidence>
<evidence type="ECO:0000259" key="12">
    <source>
        <dbReference type="Pfam" id="PF02770"/>
    </source>
</evidence>
<dbReference type="AlphaFoldDB" id="C6XMJ0"/>
<dbReference type="InterPro" id="IPR046373">
    <property type="entry name" value="Acyl-CoA_Oxase/DH_mid-dom_sf"/>
</dbReference>
<accession>C6XMJ0</accession>